<keyword evidence="1" id="KW-0812">Transmembrane</keyword>
<sequence length="107" mass="12790">MTKCCPICRTSIVYFHFYFLLPNDLLQFWHLHTQKQVHEQEAYAINVPFSVFVFFPNFIWNSSYLNIIFASCIKLFSYFGCQHCIKFFFLLQICCPFLCHSESIHSP</sequence>
<evidence type="ECO:0000313" key="3">
    <source>
        <dbReference type="Proteomes" id="UP000004828"/>
    </source>
</evidence>
<proteinExistence type="predicted"/>
<dbReference type="AlphaFoldDB" id="C7GGQ5"/>
<reference evidence="2 3" key="1">
    <citation type="submission" date="2009-08" db="EMBL/GenBank/DDBJ databases">
        <authorList>
            <person name="Weinstock G."/>
            <person name="Sodergren E."/>
            <person name="Clifton S."/>
            <person name="Fulton L."/>
            <person name="Fulton B."/>
            <person name="Courtney L."/>
            <person name="Fronick C."/>
            <person name="Harrison M."/>
            <person name="Strong C."/>
            <person name="Farmer C."/>
            <person name="Delahaunty K."/>
            <person name="Markovic C."/>
            <person name="Hall O."/>
            <person name="Minx P."/>
            <person name="Tomlinson C."/>
            <person name="Mitreva M."/>
            <person name="Nelson J."/>
            <person name="Hou S."/>
            <person name="Wollam A."/>
            <person name="Pepin K.H."/>
            <person name="Johnson M."/>
            <person name="Bhonagiri V."/>
            <person name="Nash W.E."/>
            <person name="Warren W."/>
            <person name="Chinwalla A."/>
            <person name="Mardis E.R."/>
            <person name="Wilson R.K."/>
        </authorList>
    </citation>
    <scope>NUCLEOTIDE SEQUENCE [LARGE SCALE GENOMIC DNA]</scope>
    <source>
        <strain evidence="2 3">L1-82</strain>
    </source>
</reference>
<organism evidence="2 3">
    <name type="scientific">Roseburia intestinalis L1-82</name>
    <dbReference type="NCBI Taxonomy" id="536231"/>
    <lineage>
        <taxon>Bacteria</taxon>
        <taxon>Bacillati</taxon>
        <taxon>Bacillota</taxon>
        <taxon>Clostridia</taxon>
        <taxon>Lachnospirales</taxon>
        <taxon>Lachnospiraceae</taxon>
        <taxon>Roseburia</taxon>
    </lineage>
</organism>
<comment type="caution">
    <text evidence="2">The sequence shown here is derived from an EMBL/GenBank/DDBJ whole genome shotgun (WGS) entry which is preliminary data.</text>
</comment>
<feature type="transmembrane region" description="Helical" evidence="1">
    <location>
        <begin position="12"/>
        <end position="30"/>
    </location>
</feature>
<dbReference type="Proteomes" id="UP000004828">
    <property type="component" value="Unassembled WGS sequence"/>
</dbReference>
<gene>
    <name evidence="2" type="ORF">ROSINTL182_09127</name>
</gene>
<dbReference type="EMBL" id="ABYJ02000254">
    <property type="protein sequence ID" value="EEU98990.1"/>
    <property type="molecule type" value="Genomic_DNA"/>
</dbReference>
<keyword evidence="1" id="KW-0472">Membrane</keyword>
<evidence type="ECO:0000313" key="2">
    <source>
        <dbReference type="EMBL" id="EEU98990.1"/>
    </source>
</evidence>
<keyword evidence="1" id="KW-1133">Transmembrane helix</keyword>
<protein>
    <submittedName>
        <fullName evidence="2">Uncharacterized protein</fullName>
    </submittedName>
</protein>
<name>C7GGQ5_9FIRM</name>
<accession>C7GGQ5</accession>
<dbReference type="HOGENOM" id="CLU_2208103_0_0_9"/>
<evidence type="ECO:0000256" key="1">
    <source>
        <dbReference type="SAM" id="Phobius"/>
    </source>
</evidence>